<dbReference type="NCBIfam" id="TIGR00937">
    <property type="entry name" value="2A51"/>
    <property type="match status" value="1"/>
</dbReference>
<evidence type="ECO:0000256" key="3">
    <source>
        <dbReference type="ARBA" id="ARBA00022475"/>
    </source>
</evidence>
<evidence type="ECO:0000313" key="9">
    <source>
        <dbReference type="Proteomes" id="UP001238334"/>
    </source>
</evidence>
<dbReference type="Pfam" id="PF02417">
    <property type="entry name" value="Chromate_transp"/>
    <property type="match status" value="2"/>
</dbReference>
<comment type="similarity">
    <text evidence="2">Belongs to the chromate ion transporter (CHR) (TC 2.A.51) family.</text>
</comment>
<feature type="transmembrane region" description="Helical" evidence="7">
    <location>
        <begin position="86"/>
        <end position="109"/>
    </location>
</feature>
<feature type="transmembrane region" description="Helical" evidence="7">
    <location>
        <begin position="151"/>
        <end position="184"/>
    </location>
</feature>
<keyword evidence="5 7" id="KW-1133">Transmembrane helix</keyword>
<dbReference type="GO" id="GO:0005886">
    <property type="term" value="C:plasma membrane"/>
    <property type="evidence" value="ECO:0007669"/>
    <property type="project" value="UniProtKB-SubCell"/>
</dbReference>
<evidence type="ECO:0000256" key="6">
    <source>
        <dbReference type="ARBA" id="ARBA00023136"/>
    </source>
</evidence>
<proteinExistence type="inferred from homology"/>
<dbReference type="PANTHER" id="PTHR33567:SF3">
    <property type="entry name" value="CHROMATE ION TRANSPORTER (EUROFUNG)"/>
    <property type="match status" value="1"/>
</dbReference>
<keyword evidence="6 7" id="KW-0472">Membrane</keyword>
<dbReference type="RefSeq" id="WP_270920878.1">
    <property type="nucleotide sequence ID" value="NZ_CP127247.1"/>
</dbReference>
<evidence type="ECO:0000256" key="7">
    <source>
        <dbReference type="SAM" id="Phobius"/>
    </source>
</evidence>
<dbReference type="PIRSF" id="PIRSF004810">
    <property type="entry name" value="ChrA"/>
    <property type="match status" value="1"/>
</dbReference>
<dbReference type="GO" id="GO:0015109">
    <property type="term" value="F:chromate transmembrane transporter activity"/>
    <property type="evidence" value="ECO:0007669"/>
    <property type="project" value="InterPro"/>
</dbReference>
<gene>
    <name evidence="8" type="primary">chrA</name>
    <name evidence="8" type="ORF">QPJ95_17450</name>
</gene>
<evidence type="ECO:0000313" key="8">
    <source>
        <dbReference type="EMBL" id="WIY24357.1"/>
    </source>
</evidence>
<organism evidence="8 9">
    <name type="scientific">Parasedimentitalea psychrophila</name>
    <dbReference type="NCBI Taxonomy" id="2997337"/>
    <lineage>
        <taxon>Bacteria</taxon>
        <taxon>Pseudomonadati</taxon>
        <taxon>Pseudomonadota</taxon>
        <taxon>Alphaproteobacteria</taxon>
        <taxon>Rhodobacterales</taxon>
        <taxon>Paracoccaceae</taxon>
        <taxon>Parasedimentitalea</taxon>
    </lineage>
</organism>
<dbReference type="PANTHER" id="PTHR33567">
    <property type="entry name" value="CHROMATE ION TRANSPORTER (EUROFUNG)"/>
    <property type="match status" value="1"/>
</dbReference>
<evidence type="ECO:0000256" key="1">
    <source>
        <dbReference type="ARBA" id="ARBA00004651"/>
    </source>
</evidence>
<sequence length="430" mass="46796">MVSSSEVPTSANPSLAEAASVWWKIGILSFGGPAAQIALMHKEVVEERKWLIEQQFLNALSFCMLLPGPEAMQLATYAGWRLHGTFGGLIAGLLFVVPGAVVIMTLAAIYSIYGNVPLVEALFYGIKAAVLVIVVEALLRVAKKALSQKLHWLIAGFAFIGIFFFSIPYPLIVLMAGLFGWFLGTTQEEQRVVDMAHVSVRKTIGTIVSWLAIWLLPLLALTWLGAPELLIEVGKFFSTLAIVTFGGAYAVLAYMAQDVVVQFGWLTAGEMIDALGLAETTPGPLILVTQFVGFLAGFREGGFLLGLTAALVALWVTFAPCFLWIFAGAPYIEWISNQPRLKGALKAITAAVVGVILNLSIWFALHVLFTTVNRQHLGPVTLWRPDLATIEWLALALFLLSCFLAFRLHWGIIKILLVASILGAALRLML</sequence>
<feature type="transmembrane region" description="Helical" evidence="7">
    <location>
        <begin position="347"/>
        <end position="369"/>
    </location>
</feature>
<evidence type="ECO:0000256" key="5">
    <source>
        <dbReference type="ARBA" id="ARBA00022989"/>
    </source>
</evidence>
<feature type="transmembrane region" description="Helical" evidence="7">
    <location>
        <begin position="303"/>
        <end position="327"/>
    </location>
</feature>
<feature type="transmembrane region" description="Helical" evidence="7">
    <location>
        <begin position="390"/>
        <end position="406"/>
    </location>
</feature>
<keyword evidence="4 7" id="KW-0812">Transmembrane</keyword>
<dbReference type="AlphaFoldDB" id="A0A9Y2KYS5"/>
<reference evidence="8 9" key="1">
    <citation type="submission" date="2023-06" db="EMBL/GenBank/DDBJ databases">
        <title>Parasedimentitalea psychrophila sp. nov., a psychrophilic bacterium isolated from deep-sea sediment.</title>
        <authorList>
            <person name="Li A."/>
        </authorList>
    </citation>
    <scope>NUCLEOTIDE SEQUENCE [LARGE SCALE GENOMIC DNA]</scope>
    <source>
        <strain evidence="8 9">QS115</strain>
    </source>
</reference>
<evidence type="ECO:0000256" key="4">
    <source>
        <dbReference type="ARBA" id="ARBA00022692"/>
    </source>
</evidence>
<protein>
    <submittedName>
        <fullName evidence="8">Chromate efflux transporter</fullName>
    </submittedName>
</protein>
<dbReference type="Proteomes" id="UP001238334">
    <property type="component" value="Chromosome"/>
</dbReference>
<keyword evidence="9" id="KW-1185">Reference proteome</keyword>
<dbReference type="InterPro" id="IPR003370">
    <property type="entry name" value="Chromate_transpt"/>
</dbReference>
<accession>A0A9Y2KYS5</accession>
<feature type="transmembrane region" description="Helical" evidence="7">
    <location>
        <begin position="204"/>
        <end position="224"/>
    </location>
</feature>
<dbReference type="InterPro" id="IPR014047">
    <property type="entry name" value="Chr_Tranpt_l_chain"/>
</dbReference>
<keyword evidence="3" id="KW-1003">Cell membrane</keyword>
<name>A0A9Y2KYS5_9RHOB</name>
<evidence type="ECO:0000256" key="2">
    <source>
        <dbReference type="ARBA" id="ARBA00005262"/>
    </source>
</evidence>
<comment type="subcellular location">
    <subcellularLocation>
        <location evidence="1">Cell membrane</location>
        <topology evidence="1">Multi-pass membrane protein</topology>
    </subcellularLocation>
</comment>
<feature type="transmembrane region" description="Helical" evidence="7">
    <location>
        <begin position="121"/>
        <end position="139"/>
    </location>
</feature>
<dbReference type="KEGG" id="ppso:QPJ95_17450"/>
<feature type="transmembrane region" description="Helical" evidence="7">
    <location>
        <begin position="236"/>
        <end position="256"/>
    </location>
</feature>
<dbReference type="EMBL" id="CP127247">
    <property type="protein sequence ID" value="WIY24357.1"/>
    <property type="molecule type" value="Genomic_DNA"/>
</dbReference>